<evidence type="ECO:0008006" key="4">
    <source>
        <dbReference type="Google" id="ProtNLM"/>
    </source>
</evidence>
<dbReference type="AlphaFoldDB" id="A0LQS5"/>
<reference evidence="2 3" key="1">
    <citation type="journal article" date="2009" name="Genome Res.">
        <title>Complete genome of the cellulolytic thermophile Acidothermus cellulolyticus 11B provides insights into its ecophysiological and evolutionary adaptations.</title>
        <authorList>
            <person name="Barabote R.D."/>
            <person name="Xie G."/>
            <person name="Leu D.H."/>
            <person name="Normand P."/>
            <person name="Necsulea A."/>
            <person name="Daubin V."/>
            <person name="Medigue C."/>
            <person name="Adney W.S."/>
            <person name="Xu X.C."/>
            <person name="Lapidus A."/>
            <person name="Parales R.E."/>
            <person name="Detter C."/>
            <person name="Pujic P."/>
            <person name="Bruce D."/>
            <person name="Lavire C."/>
            <person name="Challacombe J.F."/>
            <person name="Brettin T.S."/>
            <person name="Berry A.M."/>
        </authorList>
    </citation>
    <scope>NUCLEOTIDE SEQUENCE [LARGE SCALE GENOMIC DNA]</scope>
    <source>
        <strain evidence="3">ATCC 43068 / DSM 8971 / 11B</strain>
    </source>
</reference>
<dbReference type="STRING" id="351607.Acel_0009"/>
<evidence type="ECO:0000313" key="3">
    <source>
        <dbReference type="Proteomes" id="UP000008221"/>
    </source>
</evidence>
<keyword evidence="1" id="KW-0472">Membrane</keyword>
<evidence type="ECO:0000313" key="2">
    <source>
        <dbReference type="EMBL" id="ABK51785.1"/>
    </source>
</evidence>
<name>A0LQS5_ACIC1</name>
<keyword evidence="1" id="KW-0812">Transmembrane</keyword>
<dbReference type="HOGENOM" id="CLU_2033032_0_0_11"/>
<proteinExistence type="predicted"/>
<sequence>MAHVIPSIRSYWRRSSAERLLARRALVRSEPSESRTINEAAEGWAWFAVLLILAMAAVVIGFAVDQALTANQRAIPLLILGAVEIATAGRLTYSWVRFRRRSVGKTTSDLLRQASTGKEKQ</sequence>
<dbReference type="KEGG" id="ace:Acel_0009"/>
<dbReference type="Proteomes" id="UP000008221">
    <property type="component" value="Chromosome"/>
</dbReference>
<gene>
    <name evidence="2" type="ordered locus">Acel_0009</name>
</gene>
<keyword evidence="1" id="KW-1133">Transmembrane helix</keyword>
<feature type="transmembrane region" description="Helical" evidence="1">
    <location>
        <begin position="75"/>
        <end position="96"/>
    </location>
</feature>
<evidence type="ECO:0000256" key="1">
    <source>
        <dbReference type="SAM" id="Phobius"/>
    </source>
</evidence>
<dbReference type="EMBL" id="CP000481">
    <property type="protein sequence ID" value="ABK51785.1"/>
    <property type="molecule type" value="Genomic_DNA"/>
</dbReference>
<protein>
    <recommendedName>
        <fullName evidence="4">Integral membrane protein</fullName>
    </recommendedName>
</protein>
<dbReference type="InParanoid" id="A0LQS5"/>
<feature type="transmembrane region" description="Helical" evidence="1">
    <location>
        <begin position="44"/>
        <end position="63"/>
    </location>
</feature>
<keyword evidence="3" id="KW-1185">Reference proteome</keyword>
<accession>A0LQS5</accession>
<organism evidence="2 3">
    <name type="scientific">Acidothermus cellulolyticus (strain ATCC 43068 / DSM 8971 / 11B)</name>
    <dbReference type="NCBI Taxonomy" id="351607"/>
    <lineage>
        <taxon>Bacteria</taxon>
        <taxon>Bacillati</taxon>
        <taxon>Actinomycetota</taxon>
        <taxon>Actinomycetes</taxon>
        <taxon>Acidothermales</taxon>
        <taxon>Acidothermaceae</taxon>
        <taxon>Acidothermus</taxon>
    </lineage>
</organism>